<dbReference type="PANTHER" id="PTHR12196">
    <property type="entry name" value="DOMAIN OF UNKNOWN FUNCTION 71 DUF71 -CONTAINING PROTEIN"/>
    <property type="match status" value="1"/>
</dbReference>
<dbReference type="Gene3D" id="3.90.1490.10">
    <property type="entry name" value="putative n-type atp pyrophosphatase, domain 2"/>
    <property type="match status" value="1"/>
</dbReference>
<dbReference type="Gene3D" id="3.40.50.620">
    <property type="entry name" value="HUPs"/>
    <property type="match status" value="1"/>
</dbReference>
<dbReference type="OrthoDB" id="686384at2759"/>
<dbReference type="GO" id="GO:0017178">
    <property type="term" value="F:diphthine-ammonia ligase activity"/>
    <property type="evidence" value="ECO:0007669"/>
    <property type="project" value="UniProtKB-EC"/>
</dbReference>
<reference evidence="8" key="1">
    <citation type="submission" date="2013-10" db="EMBL/GenBank/DDBJ databases">
        <title>Genomic analysis of the causative agents of coccidiosis in chickens.</title>
        <authorList>
            <person name="Reid A.J."/>
            <person name="Blake D."/>
            <person name="Billington K."/>
            <person name="Browne H."/>
            <person name="Dunn M."/>
            <person name="Hung S."/>
            <person name="Kawahara F."/>
            <person name="Miranda-Saavedra D."/>
            <person name="Mourier T."/>
            <person name="Nagra H."/>
            <person name="Otto T.D."/>
            <person name="Rawlings N."/>
            <person name="Sanchez A."/>
            <person name="Sanders M."/>
            <person name="Subramaniam C."/>
            <person name="Tay Y."/>
            <person name="Dear P."/>
            <person name="Doerig C."/>
            <person name="Gruber A."/>
            <person name="Parkinson J."/>
            <person name="Shirley M."/>
            <person name="Wan K.L."/>
            <person name="Berriman M."/>
            <person name="Tomley F."/>
            <person name="Pain A."/>
        </authorList>
    </citation>
    <scope>NUCLEOTIDE SEQUENCE [LARGE SCALE GENOMIC DNA]</scope>
    <source>
        <strain evidence="8">Houghton</strain>
    </source>
</reference>
<sequence>MQKKAVALVSGGKDSVYAIHCARQAGFSIIAVATLLPRDNAAETDSYMYQSVATNLGVAIAECLGVPHYSAHVKGRPVNTETLQYTFDSDDEVHDLLLLLKRVTHEHPEIEAVTCGAILSEYQRRRLEYICGCARLLPVCLLWNREQKSLLKNMIDWGLHAVVVKTASMGLSKQHLGRSVSDLLPHFLELNRQFDFHVCGEGTTRFPFHCNLETLNAHRPFQEKEIREKEKKCYASSGRRSPTAESGGEYETVTLDCPLFTTGSIAVSDWEQICHSDDAVAPVWLQCPVHWKVVPKKPTTFRPPGELSSTLNVLEWLRTKPYQDLIDAAVKDWGVDTNDRDSAPATPLCGEGTHCRIGPHSICPSNKNCRWTLRSPASCSGGILTGDVCVSCSKESGEVEGDTSSPPEGSSAPPDPDLMSSWLGEQLSKTLHSGVRTSIVEAVCQVCCPDYMRVPEKVFERLGIRPVVQTVVVAPLPLGVKLRLRIVVSHSEGSTVSSALYLKPFTDDSVLHVHSVNLWVPPCSERDWRAADRIHLCNACQGVRCELASESSLRVSQLFLRGCDGRLPFTCDFPDEVNGPVLIPSRWRGEEYRRRKPAFYTALQTVNAFVSLQYTRHLCYAGGANRGFPHDDCQPFIDEVELGEACSAKPQDIDSASLHVPQMKTPHFMPLCIVVFVNPKEGKEATRTNFDKKLGVVKQLLHSLIGRSSPRSDNSFSGDDGASQSIVVVAEAPSLPKDARVLMLPMWDISPRVGDRECSQTCSAKQMRQQGEKYTVTIAVVERCLTGTKDTETPVAGGCDNTICSVVVCLSFQRRHDYTGHYTLEDFVEQLSITLTQWLSVHPVGGDFASSSSADTEGSVTVQGRGRMREVCVFYCPSYLRLLQTDSESFEAICQQRIEAGCCKNAAASSDILPIITFFPVLNLAGGLLEIVAHTLCA</sequence>
<evidence type="ECO:0000259" key="7">
    <source>
        <dbReference type="Pfam" id="PF01902"/>
    </source>
</evidence>
<dbReference type="VEuPathDB" id="ToxoDB:EBH_0027460"/>
<evidence type="ECO:0000256" key="4">
    <source>
        <dbReference type="ARBA" id="ARBA00031552"/>
    </source>
</evidence>
<accession>U6L872</accession>
<proteinExistence type="predicted"/>
<evidence type="ECO:0000256" key="6">
    <source>
        <dbReference type="SAM" id="MobiDB-lite"/>
    </source>
</evidence>
<evidence type="ECO:0000256" key="3">
    <source>
        <dbReference type="ARBA" id="ARBA00029814"/>
    </source>
</evidence>
<dbReference type="GO" id="GO:0017183">
    <property type="term" value="P:protein histidyl modification to diphthamide"/>
    <property type="evidence" value="ECO:0007669"/>
    <property type="project" value="TreeGrafter"/>
</dbReference>
<evidence type="ECO:0000256" key="2">
    <source>
        <dbReference type="ARBA" id="ARBA00018426"/>
    </source>
</evidence>
<dbReference type="InterPro" id="IPR014729">
    <property type="entry name" value="Rossmann-like_a/b/a_fold"/>
</dbReference>
<dbReference type="CDD" id="cd01994">
    <property type="entry name" value="AANH_PF0828-like"/>
    <property type="match status" value="1"/>
</dbReference>
<evidence type="ECO:0000256" key="1">
    <source>
        <dbReference type="ARBA" id="ARBA00012089"/>
    </source>
</evidence>
<name>U6L872_9EIME</name>
<dbReference type="AlphaFoldDB" id="U6L872"/>
<evidence type="ECO:0000313" key="8">
    <source>
        <dbReference type="EMBL" id="CDJ46381.1"/>
    </source>
</evidence>
<organism evidence="8 9">
    <name type="scientific">Eimeria brunetti</name>
    <dbReference type="NCBI Taxonomy" id="51314"/>
    <lineage>
        <taxon>Eukaryota</taxon>
        <taxon>Sar</taxon>
        <taxon>Alveolata</taxon>
        <taxon>Apicomplexa</taxon>
        <taxon>Conoidasida</taxon>
        <taxon>Coccidia</taxon>
        <taxon>Eucoccidiorida</taxon>
        <taxon>Eimeriorina</taxon>
        <taxon>Eimeriidae</taxon>
        <taxon>Eimeria</taxon>
    </lineage>
</organism>
<protein>
    <recommendedName>
        <fullName evidence="2">Diphthine--ammonia ligase</fullName>
        <ecNumber evidence="1">6.3.1.14</ecNumber>
    </recommendedName>
    <alternativeName>
        <fullName evidence="3">Diphthamide synthase</fullName>
    </alternativeName>
    <alternativeName>
        <fullName evidence="4">Diphthamide synthetase</fullName>
    </alternativeName>
</protein>
<feature type="region of interest" description="Disordered" evidence="6">
    <location>
        <begin position="396"/>
        <end position="419"/>
    </location>
</feature>
<evidence type="ECO:0000313" key="9">
    <source>
        <dbReference type="Proteomes" id="UP000030750"/>
    </source>
</evidence>
<dbReference type="PANTHER" id="PTHR12196:SF2">
    <property type="entry name" value="DIPHTHINE--AMMONIA LIGASE"/>
    <property type="match status" value="1"/>
</dbReference>
<dbReference type="FunFam" id="3.40.50.620:FF:000145">
    <property type="entry name" value="ATP-binding domain containing protein"/>
    <property type="match status" value="1"/>
</dbReference>
<evidence type="ECO:0000256" key="5">
    <source>
        <dbReference type="ARBA" id="ARBA00048108"/>
    </source>
</evidence>
<dbReference type="Pfam" id="PF01902">
    <property type="entry name" value="Diphthami_syn_2"/>
    <property type="match status" value="1"/>
</dbReference>
<dbReference type="Proteomes" id="UP000030750">
    <property type="component" value="Unassembled WGS sequence"/>
</dbReference>
<reference evidence="8" key="2">
    <citation type="submission" date="2013-10" db="EMBL/GenBank/DDBJ databases">
        <authorList>
            <person name="Aslett M."/>
        </authorList>
    </citation>
    <scope>NUCLEOTIDE SEQUENCE [LARGE SCALE GENOMIC DNA]</scope>
    <source>
        <strain evidence="8">Houghton</strain>
    </source>
</reference>
<dbReference type="InterPro" id="IPR002761">
    <property type="entry name" value="Diphthami_syn_dom"/>
</dbReference>
<comment type="catalytic activity">
    <reaction evidence="5">
        <text>diphthine-[translation elongation factor 2] + NH4(+) + ATP = diphthamide-[translation elongation factor 2] + AMP + diphosphate + H(+)</text>
        <dbReference type="Rhea" id="RHEA:19753"/>
        <dbReference type="Rhea" id="RHEA-COMP:10172"/>
        <dbReference type="Rhea" id="RHEA-COMP:10174"/>
        <dbReference type="ChEBI" id="CHEBI:15378"/>
        <dbReference type="ChEBI" id="CHEBI:16692"/>
        <dbReference type="ChEBI" id="CHEBI:28938"/>
        <dbReference type="ChEBI" id="CHEBI:30616"/>
        <dbReference type="ChEBI" id="CHEBI:33019"/>
        <dbReference type="ChEBI" id="CHEBI:82696"/>
        <dbReference type="ChEBI" id="CHEBI:456215"/>
        <dbReference type="EC" id="6.3.1.14"/>
    </reaction>
</comment>
<keyword evidence="9" id="KW-1185">Reference proteome</keyword>
<gene>
    <name evidence="8" type="ORF">EBH_0027460</name>
</gene>
<dbReference type="InterPro" id="IPR030662">
    <property type="entry name" value="DPH6/MJ0570"/>
</dbReference>
<dbReference type="EC" id="6.3.1.14" evidence="1"/>
<feature type="domain" description="Diphthamide synthase" evidence="7">
    <location>
        <begin position="4"/>
        <end position="203"/>
    </location>
</feature>
<dbReference type="NCBIfam" id="TIGR00290">
    <property type="entry name" value="MJ0570_dom"/>
    <property type="match status" value="1"/>
</dbReference>
<dbReference type="SUPFAM" id="SSF52402">
    <property type="entry name" value="Adenine nucleotide alpha hydrolases-like"/>
    <property type="match status" value="1"/>
</dbReference>
<dbReference type="EMBL" id="HG710369">
    <property type="protein sequence ID" value="CDJ46381.1"/>
    <property type="molecule type" value="Genomic_DNA"/>
</dbReference>